<dbReference type="Proteomes" id="UP000295192">
    <property type="component" value="Unassembled WGS sequence"/>
</dbReference>
<evidence type="ECO:0000313" key="2">
    <source>
        <dbReference type="EMBL" id="TDG40691.1"/>
    </source>
</evidence>
<feature type="region of interest" description="Disordered" evidence="1">
    <location>
        <begin position="115"/>
        <end position="154"/>
    </location>
</feature>
<sequence>MGLLPVAQPNDPWNQKPYDPHYPLYSGGGSYEAYLRPRRDTHIMARTQQLLTPGMLERLLRIKAEFQRRFPHLYQGMLNHHTNQTRVVVKPPLLVRLSSSRSKGKDEPVYELGAAERGLFDETEEERESEEQELDNAMRTTTEKNKKNRRIAKKDDLDDEVDYFHFEDDDDDVANDNDNDNDDDNDTDIIDD</sequence>
<proteinExistence type="predicted"/>
<evidence type="ECO:0000313" key="3">
    <source>
        <dbReference type="Proteomes" id="UP000295192"/>
    </source>
</evidence>
<evidence type="ECO:0000256" key="1">
    <source>
        <dbReference type="SAM" id="MobiDB-lite"/>
    </source>
</evidence>
<reference evidence="2 3" key="1">
    <citation type="journal article" date="2019" name="J. Hered.">
        <title>An Improved Genome Assembly for Drosophila navojoa, the Basal Species in the mojavensis Cluster.</title>
        <authorList>
            <person name="Vanderlinde T."/>
            <person name="Dupim E.G."/>
            <person name="Nazario-Yepiz N.O."/>
            <person name="Carvalho A.B."/>
        </authorList>
    </citation>
    <scope>NUCLEOTIDE SEQUENCE [LARGE SCALE GENOMIC DNA]</scope>
    <source>
        <strain evidence="2">Navoj_Jal97</strain>
        <tissue evidence="2">Whole organism</tissue>
    </source>
</reference>
<dbReference type="EMBL" id="LSRL02000506">
    <property type="protein sequence ID" value="TDG40691.1"/>
    <property type="molecule type" value="Genomic_DNA"/>
</dbReference>
<keyword evidence="3" id="KW-1185">Reference proteome</keyword>
<name>A0A484AYK8_DRONA</name>
<protein>
    <submittedName>
        <fullName evidence="2">Uncharacterized protein</fullName>
    </submittedName>
</protein>
<organism evidence="2 3">
    <name type="scientific">Drosophila navojoa</name>
    <name type="common">Fruit fly</name>
    <dbReference type="NCBI Taxonomy" id="7232"/>
    <lineage>
        <taxon>Eukaryota</taxon>
        <taxon>Metazoa</taxon>
        <taxon>Ecdysozoa</taxon>
        <taxon>Arthropoda</taxon>
        <taxon>Hexapoda</taxon>
        <taxon>Insecta</taxon>
        <taxon>Pterygota</taxon>
        <taxon>Neoptera</taxon>
        <taxon>Endopterygota</taxon>
        <taxon>Diptera</taxon>
        <taxon>Brachycera</taxon>
        <taxon>Muscomorpha</taxon>
        <taxon>Ephydroidea</taxon>
        <taxon>Drosophilidae</taxon>
        <taxon>Drosophila</taxon>
    </lineage>
</organism>
<dbReference type="AlphaFoldDB" id="A0A484AYK8"/>
<dbReference type="OrthoDB" id="8070541at2759"/>
<feature type="compositionally biased region" description="Acidic residues" evidence="1">
    <location>
        <begin position="121"/>
        <end position="134"/>
    </location>
</feature>
<feature type="region of interest" description="Disordered" evidence="1">
    <location>
        <begin position="166"/>
        <end position="192"/>
    </location>
</feature>
<gene>
    <name evidence="2" type="ORF">AWZ03_012878</name>
</gene>
<accession>A0A484AYK8</accession>
<dbReference type="OMA" id="RDTHITH"/>
<comment type="caution">
    <text evidence="2">The sequence shown here is derived from an EMBL/GenBank/DDBJ whole genome shotgun (WGS) entry which is preliminary data.</text>
</comment>